<reference evidence="3" key="1">
    <citation type="submission" date="2015-07" db="EMBL/GenBank/DDBJ databases">
        <authorList>
            <person name="Wibberg D."/>
        </authorList>
    </citation>
    <scope>NUCLEOTIDE SEQUENCE [LARGE SCALE GENOMIC DNA]</scope>
</reference>
<dbReference type="AlphaFoldDB" id="A0A0K3A5Z2"/>
<accession>A0A0K3A5Z2</accession>
<proteinExistence type="predicted"/>
<evidence type="ECO:0000313" key="3">
    <source>
        <dbReference type="Proteomes" id="UP000046187"/>
    </source>
</evidence>
<dbReference type="Proteomes" id="UP000046187">
    <property type="component" value="Unassembled WGS sequence"/>
</dbReference>
<feature type="region of interest" description="Disordered" evidence="1">
    <location>
        <begin position="117"/>
        <end position="136"/>
    </location>
</feature>
<organism evidence="2 3">
    <name type="scientific">Xanthomonas graminis pv. arrhenatheri LMG 727</name>
    <dbReference type="NCBI Taxonomy" id="1195923"/>
    <lineage>
        <taxon>Bacteria</taxon>
        <taxon>Pseudomonadati</taxon>
        <taxon>Pseudomonadota</taxon>
        <taxon>Gammaproteobacteria</taxon>
        <taxon>Lysobacterales</taxon>
        <taxon>Lysobacteraceae</taxon>
        <taxon>Xanthomonas</taxon>
        <taxon>Xanthomonas translucens group</taxon>
        <taxon>Xanthomonas graminis</taxon>
    </lineage>
</organism>
<gene>
    <name evidence="2" type="ORF">XTALMG727_3855</name>
</gene>
<evidence type="ECO:0000256" key="1">
    <source>
        <dbReference type="SAM" id="MobiDB-lite"/>
    </source>
</evidence>
<keyword evidence="3" id="KW-1185">Reference proteome</keyword>
<sequence length="354" mass="37772">MKRLGLTAIACIAASMSRCVICVMCPRASQQGTIHGLFRLYQEHALTAPRCARSSLHHDWPPVTRRCRATRQRRALMRCSTARGFRRKSGIFGCRRSTQDVRLKYWRISTMTRCSMRPAALPPVSPRATGQETDLESALLQREPDRTPSPRHANAQIDAQLQGLPQRPVAPPPAGGPTMSTGQRIAHGIAAVAGAAATATGVASVSPIIVGSCGLAFGNAEMKRFGGMASLAGIATTGTLLALQRLASAYAHGSNIEARARALGTTEACLRRAVDLVTVPQEDERSSHLMSEAESNALAEQLMHLATREPSTLDPRLVQVVRNAGDNAEALIAGLLELNRQSAPEPHAAAASCV</sequence>
<dbReference type="EMBL" id="CXOI01000082">
    <property type="protein sequence ID" value="CTP92697.1"/>
    <property type="molecule type" value="Genomic_DNA"/>
</dbReference>
<protein>
    <submittedName>
        <fullName evidence="2">Putative membrane protein</fullName>
    </submittedName>
</protein>
<evidence type="ECO:0000313" key="2">
    <source>
        <dbReference type="EMBL" id="CTP92697.1"/>
    </source>
</evidence>
<name>A0A0K3A5Z2_9XANT</name>